<dbReference type="InterPro" id="IPR012495">
    <property type="entry name" value="TadE-like_dom"/>
</dbReference>
<gene>
    <name evidence="2" type="ORF">SLNSH_05510</name>
</gene>
<evidence type="ECO:0000313" key="2">
    <source>
        <dbReference type="EMBL" id="PSC06251.1"/>
    </source>
</evidence>
<dbReference type="AlphaFoldDB" id="A0A2T1HX54"/>
<protein>
    <recommendedName>
        <fullName evidence="1">TadE-like domain-containing protein</fullName>
    </recommendedName>
</protein>
<dbReference type="EMBL" id="PVZS01000004">
    <property type="protein sequence ID" value="PSC06251.1"/>
    <property type="molecule type" value="Genomic_DNA"/>
</dbReference>
<organism evidence="2 3">
    <name type="scientific">Alsobacter soli</name>
    <dbReference type="NCBI Taxonomy" id="2109933"/>
    <lineage>
        <taxon>Bacteria</taxon>
        <taxon>Pseudomonadati</taxon>
        <taxon>Pseudomonadota</taxon>
        <taxon>Alphaproteobacteria</taxon>
        <taxon>Hyphomicrobiales</taxon>
        <taxon>Alsobacteraceae</taxon>
        <taxon>Alsobacter</taxon>
    </lineage>
</organism>
<dbReference type="Proteomes" id="UP000239772">
    <property type="component" value="Unassembled WGS sequence"/>
</dbReference>
<keyword evidence="3" id="KW-1185">Reference proteome</keyword>
<name>A0A2T1HX54_9HYPH</name>
<reference evidence="3" key="1">
    <citation type="submission" date="2018-03" db="EMBL/GenBank/DDBJ databases">
        <authorList>
            <person name="Sun L."/>
            <person name="Liu H."/>
            <person name="Chen W."/>
            <person name="Huang K."/>
            <person name="Liu W."/>
            <person name="Gao X."/>
        </authorList>
    </citation>
    <scope>NUCLEOTIDE SEQUENCE [LARGE SCALE GENOMIC DNA]</scope>
    <source>
        <strain evidence="3">SH9</strain>
    </source>
</reference>
<comment type="caution">
    <text evidence="2">The sequence shown here is derived from an EMBL/GenBank/DDBJ whole genome shotgun (WGS) entry which is preliminary data.</text>
</comment>
<evidence type="ECO:0000313" key="3">
    <source>
        <dbReference type="Proteomes" id="UP000239772"/>
    </source>
</evidence>
<dbReference type="Pfam" id="PF07811">
    <property type="entry name" value="TadE"/>
    <property type="match status" value="1"/>
</dbReference>
<sequence>MVMTMLRSGLLAARPGFARHFGRAFADSRGVAAVEFALILPVMLALYIGSVEVSQLLSADRKVVLLTRTLADLVTQSDTADNTSLTQVFNAGAAVLSPLSSANAQMRVTSIAISTDTSREATACWSYSSTNYVTIPKGQILATSEVPTSLREPGTSLVLAEVRYTYTPAVGYIITGQLTLQERIFMRPRISTYVANPNFPNSGKPTAASGPC</sequence>
<proteinExistence type="predicted"/>
<feature type="domain" description="TadE-like" evidence="1">
    <location>
        <begin position="30"/>
        <end position="68"/>
    </location>
</feature>
<evidence type="ECO:0000259" key="1">
    <source>
        <dbReference type="Pfam" id="PF07811"/>
    </source>
</evidence>
<accession>A0A2T1HX54</accession>